<dbReference type="InterPro" id="IPR050267">
    <property type="entry name" value="Anti-sigma-factor_SerPK"/>
</dbReference>
<dbReference type="Gene3D" id="3.30.565.10">
    <property type="entry name" value="Histidine kinase-like ATPase, C-terminal domain"/>
    <property type="match status" value="1"/>
</dbReference>
<keyword evidence="3" id="KW-0067">ATP-binding</keyword>
<feature type="domain" description="Histidine kinase/HSP90-like ATPase" evidence="2">
    <location>
        <begin position="28"/>
        <end position="135"/>
    </location>
</feature>
<dbReference type="GO" id="GO:0005524">
    <property type="term" value="F:ATP binding"/>
    <property type="evidence" value="ECO:0007669"/>
    <property type="project" value="UniProtKB-KW"/>
</dbReference>
<dbReference type="InterPro" id="IPR036890">
    <property type="entry name" value="HATPase_C_sf"/>
</dbReference>
<evidence type="ECO:0000256" key="1">
    <source>
        <dbReference type="ARBA" id="ARBA00022527"/>
    </source>
</evidence>
<dbReference type="Pfam" id="PF13581">
    <property type="entry name" value="HATPase_c_2"/>
    <property type="match status" value="1"/>
</dbReference>
<dbReference type="PANTHER" id="PTHR35526">
    <property type="entry name" value="ANTI-SIGMA-F FACTOR RSBW-RELATED"/>
    <property type="match status" value="1"/>
</dbReference>
<proteinExistence type="predicted"/>
<dbReference type="CDD" id="cd16936">
    <property type="entry name" value="HATPase_RsbW-like"/>
    <property type="match status" value="1"/>
</dbReference>
<reference evidence="3 4" key="1">
    <citation type="submission" date="2020-03" db="EMBL/GenBank/DDBJ databases">
        <title>Is there a link between lipid content and antibiotic production in Streptomyces?</title>
        <authorList>
            <person name="David M."/>
            <person name="Lejeune C."/>
            <person name="Abreu S."/>
            <person name="Thibessard A."/>
            <person name="Leblond P."/>
            <person name="Chaminade P."/>
            <person name="Virolle M.-J."/>
        </authorList>
    </citation>
    <scope>NUCLEOTIDE SEQUENCE [LARGE SCALE GENOMIC DNA]</scope>
    <source>
        <strain evidence="3 4">DSM 41481</strain>
    </source>
</reference>
<evidence type="ECO:0000313" key="3">
    <source>
        <dbReference type="EMBL" id="QIT42935.1"/>
    </source>
</evidence>
<dbReference type="PANTHER" id="PTHR35526:SF3">
    <property type="entry name" value="ANTI-SIGMA-F FACTOR RSBW"/>
    <property type="match status" value="1"/>
</dbReference>
<dbReference type="RefSeq" id="WP_053626870.1">
    <property type="nucleotide sequence ID" value="NZ_CM007717.1"/>
</dbReference>
<keyword evidence="1" id="KW-0418">Kinase</keyword>
<keyword evidence="3" id="KW-0547">Nucleotide-binding</keyword>
<gene>
    <name evidence="3" type="ORF">HCX60_04815</name>
</gene>
<dbReference type="InterPro" id="IPR003594">
    <property type="entry name" value="HATPase_dom"/>
</dbReference>
<dbReference type="GO" id="GO:0004674">
    <property type="term" value="F:protein serine/threonine kinase activity"/>
    <property type="evidence" value="ECO:0007669"/>
    <property type="project" value="UniProtKB-KW"/>
</dbReference>
<keyword evidence="1" id="KW-0723">Serine/threonine-protein kinase</keyword>
<organism evidence="3 4">
    <name type="scientific">Streptomyces antibioticus</name>
    <dbReference type="NCBI Taxonomy" id="1890"/>
    <lineage>
        <taxon>Bacteria</taxon>
        <taxon>Bacillati</taxon>
        <taxon>Actinomycetota</taxon>
        <taxon>Actinomycetes</taxon>
        <taxon>Kitasatosporales</taxon>
        <taxon>Streptomycetaceae</taxon>
        <taxon>Streptomyces</taxon>
    </lineage>
</organism>
<dbReference type="EMBL" id="CP050692">
    <property type="protein sequence ID" value="QIT42935.1"/>
    <property type="molecule type" value="Genomic_DNA"/>
</dbReference>
<sequence>MDGITSLGSVIDAPEQQTSLRLAANDRAPGRARSFTRNALTAWGAGDLLDQAVLIVSELTTNAERHGRTPDPSCVLPASADCEPVDEITLTLALQAGVVGIEVEDKSPQPPVPRIPSLYAISGRGLCLVSAMADVWTACPLKDGSGKRVIAFIKRAEPPVTP</sequence>
<accession>A0AAE7CIZ4</accession>
<dbReference type="Proteomes" id="UP000502504">
    <property type="component" value="Chromosome"/>
</dbReference>
<evidence type="ECO:0000259" key="2">
    <source>
        <dbReference type="Pfam" id="PF13581"/>
    </source>
</evidence>
<name>A0AAE7CIZ4_STRAT</name>
<dbReference type="AlphaFoldDB" id="A0AAE7CIZ4"/>
<protein>
    <submittedName>
        <fullName evidence="3">ATP-binding protein</fullName>
    </submittedName>
</protein>
<evidence type="ECO:0000313" key="4">
    <source>
        <dbReference type="Proteomes" id="UP000502504"/>
    </source>
</evidence>
<keyword evidence="1" id="KW-0808">Transferase</keyword>